<evidence type="ECO:0000256" key="4">
    <source>
        <dbReference type="ARBA" id="ARBA00022989"/>
    </source>
</evidence>
<evidence type="ECO:0000256" key="3">
    <source>
        <dbReference type="ARBA" id="ARBA00022692"/>
    </source>
</evidence>
<evidence type="ECO:0000256" key="5">
    <source>
        <dbReference type="ARBA" id="ARBA00023136"/>
    </source>
</evidence>
<dbReference type="GO" id="GO:0022857">
    <property type="term" value="F:transmembrane transporter activity"/>
    <property type="evidence" value="ECO:0007669"/>
    <property type="project" value="InterPro"/>
</dbReference>
<reference evidence="7 8" key="1">
    <citation type="submission" date="2017-03" db="EMBL/GenBank/DDBJ databases">
        <title>Genome sequence of Methanobrevibacter wosei.</title>
        <authorList>
            <person name="Poehlein A."/>
            <person name="Seedorf H."/>
            <person name="Daniel R."/>
        </authorList>
    </citation>
    <scope>NUCLEOTIDE SEQUENCE [LARGE SCALE GENOMIC DNA]</scope>
    <source>
        <strain evidence="7 8">DSM 11979</strain>
    </source>
</reference>
<comment type="caution">
    <text evidence="7">The sequence shown here is derived from an EMBL/GenBank/DDBJ whole genome shotgun (WGS) entry which is preliminary data.</text>
</comment>
<evidence type="ECO:0000313" key="7">
    <source>
        <dbReference type="EMBL" id="PWB85852.1"/>
    </source>
</evidence>
<dbReference type="Pfam" id="PF02472">
    <property type="entry name" value="ExbD"/>
    <property type="match status" value="1"/>
</dbReference>
<dbReference type="GO" id="GO:0005886">
    <property type="term" value="C:plasma membrane"/>
    <property type="evidence" value="ECO:0007669"/>
    <property type="project" value="UniProtKB-SubCell"/>
</dbReference>
<organism evidence="7 8">
    <name type="scientific">Methanobrevibacter woesei</name>
    <dbReference type="NCBI Taxonomy" id="190976"/>
    <lineage>
        <taxon>Archaea</taxon>
        <taxon>Methanobacteriati</taxon>
        <taxon>Methanobacteriota</taxon>
        <taxon>Methanomada group</taxon>
        <taxon>Methanobacteria</taxon>
        <taxon>Methanobacteriales</taxon>
        <taxon>Methanobacteriaceae</taxon>
        <taxon>Methanobrevibacter</taxon>
    </lineage>
</organism>
<evidence type="ECO:0000313" key="8">
    <source>
        <dbReference type="Proteomes" id="UP000245577"/>
    </source>
</evidence>
<accession>A0A2U1S6Z8</accession>
<dbReference type="Proteomes" id="UP000245577">
    <property type="component" value="Unassembled WGS sequence"/>
</dbReference>
<sequence>MIVMAIDIESHKKKLKNRKPNINLVPLIDILFTLLIFIVITSNFSATDVQSTDSGGTGKPNVTDTSGTAEYYVMPVDNLHKVTVNNHDMSDEIRNNAVGVHSRVIDEGQVSIRPGEIIITTPSNFPYEEAVRAPEIS</sequence>
<name>A0A2U1S6Z8_9EURY</name>
<keyword evidence="2" id="KW-1003">Cell membrane</keyword>
<evidence type="ECO:0000256" key="6">
    <source>
        <dbReference type="SAM" id="Phobius"/>
    </source>
</evidence>
<keyword evidence="5 6" id="KW-0472">Membrane</keyword>
<keyword evidence="8" id="KW-1185">Reference proteome</keyword>
<evidence type="ECO:0000256" key="2">
    <source>
        <dbReference type="ARBA" id="ARBA00022475"/>
    </source>
</evidence>
<protein>
    <submittedName>
        <fullName evidence="7">Biopolymer transport protein ExbD/TolR</fullName>
    </submittedName>
</protein>
<dbReference type="AlphaFoldDB" id="A0A2U1S6Z8"/>
<feature type="transmembrane region" description="Helical" evidence="6">
    <location>
        <begin position="21"/>
        <end position="40"/>
    </location>
</feature>
<dbReference type="EMBL" id="MZGU01000004">
    <property type="protein sequence ID" value="PWB85852.1"/>
    <property type="molecule type" value="Genomic_DNA"/>
</dbReference>
<dbReference type="InterPro" id="IPR003400">
    <property type="entry name" value="ExbD"/>
</dbReference>
<proteinExistence type="predicted"/>
<keyword evidence="3 6" id="KW-0812">Transmembrane</keyword>
<keyword evidence="4 6" id="KW-1133">Transmembrane helix</keyword>
<comment type="subcellular location">
    <subcellularLocation>
        <location evidence="1">Cell membrane</location>
        <topology evidence="1">Single-pass membrane protein</topology>
    </subcellularLocation>
</comment>
<evidence type="ECO:0000256" key="1">
    <source>
        <dbReference type="ARBA" id="ARBA00004162"/>
    </source>
</evidence>
<gene>
    <name evidence="7" type="ORF">MBBWO_06980</name>
</gene>